<dbReference type="Pfam" id="PF13495">
    <property type="entry name" value="Phage_int_SAM_4"/>
    <property type="match status" value="1"/>
</dbReference>
<accession>A0A101KV02</accession>
<dbReference type="OrthoDB" id="9801717at2"/>
<dbReference type="PANTHER" id="PTHR30349:SF64">
    <property type="entry name" value="PROPHAGE INTEGRASE INTD-RELATED"/>
    <property type="match status" value="1"/>
</dbReference>
<evidence type="ECO:0000256" key="2">
    <source>
        <dbReference type="ARBA" id="ARBA00022908"/>
    </source>
</evidence>
<comment type="similarity">
    <text evidence="1">Belongs to the 'phage' integrase family.</text>
</comment>
<name>A0A101KV02_RHILI</name>
<feature type="domain" description="Core-binding (CB)" evidence="7">
    <location>
        <begin position="2"/>
        <end position="83"/>
    </location>
</feature>
<keyword evidence="2" id="KW-0229">DNA integration</keyword>
<evidence type="ECO:0000259" key="6">
    <source>
        <dbReference type="PROSITE" id="PS51898"/>
    </source>
</evidence>
<dbReference type="GO" id="GO:0006310">
    <property type="term" value="P:DNA recombination"/>
    <property type="evidence" value="ECO:0007669"/>
    <property type="project" value="UniProtKB-KW"/>
</dbReference>
<feature type="domain" description="Tyr recombinase" evidence="6">
    <location>
        <begin position="100"/>
        <end position="273"/>
    </location>
</feature>
<dbReference type="Pfam" id="PF00589">
    <property type="entry name" value="Phage_integrase"/>
    <property type="match status" value="1"/>
</dbReference>
<reference evidence="8 9" key="1">
    <citation type="submission" date="2015-12" db="EMBL/GenBank/DDBJ databases">
        <title>Draft genome sequence of Mesorhizobium sp. UFLA 01-765, a multitolerant efficient symbiont and plant-growth promoting strain isolated from Zn-mining soil using Leucaena leucocephala as a trap plant.</title>
        <authorList>
            <person name="Rangel W.M."/>
            <person name="Thijs S."/>
            <person name="Longatti S.M."/>
            <person name="Moreira F.M."/>
            <person name="Weyens N."/>
            <person name="Vangronsveld J."/>
            <person name="Van Hamme J.D."/>
            <person name="Bottos E.M."/>
            <person name="Rineau F."/>
        </authorList>
    </citation>
    <scope>NUCLEOTIDE SEQUENCE [LARGE SCALE GENOMIC DNA]</scope>
    <source>
        <strain evidence="8 9">UFLA 01-765</strain>
    </source>
</reference>
<organism evidence="8 9">
    <name type="scientific">Rhizobium loti</name>
    <name type="common">Mesorhizobium loti</name>
    <dbReference type="NCBI Taxonomy" id="381"/>
    <lineage>
        <taxon>Bacteria</taxon>
        <taxon>Pseudomonadati</taxon>
        <taxon>Pseudomonadota</taxon>
        <taxon>Alphaproteobacteria</taxon>
        <taxon>Hyphomicrobiales</taxon>
        <taxon>Phyllobacteriaceae</taxon>
        <taxon>Mesorhizobium</taxon>
    </lineage>
</organism>
<dbReference type="InterPro" id="IPR050090">
    <property type="entry name" value="Tyrosine_recombinase_XerCD"/>
</dbReference>
<dbReference type="InterPro" id="IPR002104">
    <property type="entry name" value="Integrase_catalytic"/>
</dbReference>
<dbReference type="Gene3D" id="1.10.150.130">
    <property type="match status" value="1"/>
</dbReference>
<dbReference type="Gene3D" id="1.10.443.10">
    <property type="entry name" value="Intergrase catalytic core"/>
    <property type="match status" value="1"/>
</dbReference>
<dbReference type="PANTHER" id="PTHR30349">
    <property type="entry name" value="PHAGE INTEGRASE-RELATED"/>
    <property type="match status" value="1"/>
</dbReference>
<dbReference type="InterPro" id="IPR004107">
    <property type="entry name" value="Integrase_SAM-like_N"/>
</dbReference>
<dbReference type="PROSITE" id="PS51898">
    <property type="entry name" value="TYR_RECOMBINASE"/>
    <property type="match status" value="1"/>
</dbReference>
<dbReference type="GO" id="GO:0003677">
    <property type="term" value="F:DNA binding"/>
    <property type="evidence" value="ECO:0007669"/>
    <property type="project" value="UniProtKB-UniRule"/>
</dbReference>
<sequence length="286" mass="31857">MVELSPLRRRMIEDMTIRNLSPATQRSYVHAVAKFSRYFGRSPDRLGLEDVRAFQVHLVSTGISWPALNQTVCALRFFYGVTLGHAEIPERIVYARSPRTLPVVLSADEVVRFLEAVPSLKTRTALTTAYAAGLRASETVGLKVGDIDSGRGVIRVEHGKGGKDRTVMLSAQLLRILRVYWRLAKPRDWLFPGRGADRPIDVQVLYSACRSARAAAGIDKRVTVHTLRHSFATHLLENGTDIRIIQVLLGHNNLSSTARYTRVSNGLIRRTTSPLDRLNVEVVPPG</sequence>
<evidence type="ECO:0000313" key="8">
    <source>
        <dbReference type="EMBL" id="KUM27359.1"/>
    </source>
</evidence>
<evidence type="ECO:0000256" key="5">
    <source>
        <dbReference type="PROSITE-ProRule" id="PRU01248"/>
    </source>
</evidence>
<dbReference type="InterPro" id="IPR011010">
    <property type="entry name" value="DNA_brk_join_enz"/>
</dbReference>
<dbReference type="Proteomes" id="UP000053176">
    <property type="component" value="Unassembled WGS sequence"/>
</dbReference>
<dbReference type="InterPro" id="IPR010998">
    <property type="entry name" value="Integrase_recombinase_N"/>
</dbReference>
<dbReference type="EMBL" id="LPWA01000098">
    <property type="protein sequence ID" value="KUM27359.1"/>
    <property type="molecule type" value="Genomic_DNA"/>
</dbReference>
<evidence type="ECO:0000256" key="4">
    <source>
        <dbReference type="ARBA" id="ARBA00023172"/>
    </source>
</evidence>
<comment type="caution">
    <text evidence="8">The sequence shown here is derived from an EMBL/GenBank/DDBJ whole genome shotgun (WGS) entry which is preliminary data.</text>
</comment>
<evidence type="ECO:0000256" key="1">
    <source>
        <dbReference type="ARBA" id="ARBA00008857"/>
    </source>
</evidence>
<dbReference type="InterPro" id="IPR013762">
    <property type="entry name" value="Integrase-like_cat_sf"/>
</dbReference>
<evidence type="ECO:0000259" key="7">
    <source>
        <dbReference type="PROSITE" id="PS51900"/>
    </source>
</evidence>
<proteinExistence type="inferred from homology"/>
<evidence type="ECO:0000313" key="9">
    <source>
        <dbReference type="Proteomes" id="UP000053176"/>
    </source>
</evidence>
<dbReference type="InterPro" id="IPR044068">
    <property type="entry name" value="CB"/>
</dbReference>
<gene>
    <name evidence="8" type="ORF">AU467_01875</name>
</gene>
<dbReference type="AlphaFoldDB" id="A0A101KV02"/>
<keyword evidence="4" id="KW-0233">DNA recombination</keyword>
<dbReference type="PROSITE" id="PS51900">
    <property type="entry name" value="CB"/>
    <property type="match status" value="1"/>
</dbReference>
<dbReference type="SUPFAM" id="SSF56349">
    <property type="entry name" value="DNA breaking-rejoining enzymes"/>
    <property type="match status" value="1"/>
</dbReference>
<dbReference type="GO" id="GO:0015074">
    <property type="term" value="P:DNA integration"/>
    <property type="evidence" value="ECO:0007669"/>
    <property type="project" value="UniProtKB-KW"/>
</dbReference>
<protein>
    <submittedName>
        <fullName evidence="8">Integrase</fullName>
    </submittedName>
</protein>
<evidence type="ECO:0000256" key="3">
    <source>
        <dbReference type="ARBA" id="ARBA00023125"/>
    </source>
</evidence>
<keyword evidence="3 5" id="KW-0238">DNA-binding</keyword>